<feature type="signal peptide" evidence="1">
    <location>
        <begin position="1"/>
        <end position="21"/>
    </location>
</feature>
<keyword evidence="1" id="KW-0732">Signal</keyword>
<dbReference type="PROSITE" id="PS51257">
    <property type="entry name" value="PROKAR_LIPOPROTEIN"/>
    <property type="match status" value="1"/>
</dbReference>
<evidence type="ECO:0000313" key="3">
    <source>
        <dbReference type="Proteomes" id="UP001429745"/>
    </source>
</evidence>
<name>A0ABX1K619_9MICO</name>
<feature type="chain" id="PRO_5046600340" description="Lipoprotein" evidence="1">
    <location>
        <begin position="22"/>
        <end position="220"/>
    </location>
</feature>
<dbReference type="RefSeq" id="WP_168910959.1">
    <property type="nucleotide sequence ID" value="NZ_JABACI010000001.1"/>
</dbReference>
<proteinExistence type="predicted"/>
<protein>
    <recommendedName>
        <fullName evidence="4">Lipoprotein</fullName>
    </recommendedName>
</protein>
<comment type="caution">
    <text evidence="2">The sequence shown here is derived from an EMBL/GenBank/DDBJ whole genome shotgun (WGS) entry which is preliminary data.</text>
</comment>
<dbReference type="Proteomes" id="UP001429745">
    <property type="component" value="Unassembled WGS sequence"/>
</dbReference>
<reference evidence="2 3" key="1">
    <citation type="submission" date="2020-04" db="EMBL/GenBank/DDBJ databases">
        <title>CFH 90308 Microbacterium sp.</title>
        <authorList>
            <person name="Nie G."/>
            <person name="Ming H."/>
            <person name="Xia T."/>
        </authorList>
    </citation>
    <scope>NUCLEOTIDE SEQUENCE [LARGE SCALE GENOMIC DNA]</scope>
    <source>
        <strain evidence="2 3">CFH 90308</strain>
    </source>
</reference>
<accession>A0ABX1K619</accession>
<sequence length="220" mass="22832">MSRRALVIVVTLLAGILVGCAGPAGTAGPAVNATAPSTPAPTITEIRHETADAIDTALRDELLAMLAQDQADRLSGDGGAGGSGGTDQERTERLAEILAEHGWPSYSLVGEEAEDAAWAIAQHSDHDPEFQRLALRHLRAAVEAGDASPGNLAYLTDRIAVGAGRPQEYGTQIGCGEDGPAPATPIRDEAGVDARRAEVGLAPLADYYAELEAICSEEEQ</sequence>
<evidence type="ECO:0008006" key="4">
    <source>
        <dbReference type="Google" id="ProtNLM"/>
    </source>
</evidence>
<dbReference type="Pfam" id="PF20329">
    <property type="entry name" value="DUF6624"/>
    <property type="match status" value="1"/>
</dbReference>
<dbReference type="InterPro" id="IPR046732">
    <property type="entry name" value="DUF6624"/>
</dbReference>
<gene>
    <name evidence="2" type="ORF">HF576_01175</name>
</gene>
<evidence type="ECO:0000313" key="2">
    <source>
        <dbReference type="EMBL" id="NLP82453.1"/>
    </source>
</evidence>
<dbReference type="EMBL" id="JABACI010000001">
    <property type="protein sequence ID" value="NLP82453.1"/>
    <property type="molecule type" value="Genomic_DNA"/>
</dbReference>
<evidence type="ECO:0000256" key="1">
    <source>
        <dbReference type="SAM" id="SignalP"/>
    </source>
</evidence>
<keyword evidence="3" id="KW-1185">Reference proteome</keyword>
<organism evidence="2 3">
    <name type="scientific">Microbacterium salsuginis</name>
    <dbReference type="NCBI Taxonomy" id="2722803"/>
    <lineage>
        <taxon>Bacteria</taxon>
        <taxon>Bacillati</taxon>
        <taxon>Actinomycetota</taxon>
        <taxon>Actinomycetes</taxon>
        <taxon>Micrococcales</taxon>
        <taxon>Microbacteriaceae</taxon>
        <taxon>Microbacterium</taxon>
    </lineage>
</organism>